<dbReference type="Gene3D" id="1.10.10.60">
    <property type="entry name" value="Homeodomain-like"/>
    <property type="match status" value="1"/>
</dbReference>
<keyword evidence="4" id="KW-0804">Transcription</keyword>
<dbReference type="PANTHER" id="PTHR30055">
    <property type="entry name" value="HTH-TYPE TRANSCRIPTIONAL REGULATOR RUTR"/>
    <property type="match status" value="1"/>
</dbReference>
<dbReference type="Pfam" id="PF02909">
    <property type="entry name" value="TetR_C_1"/>
    <property type="match status" value="1"/>
</dbReference>
<protein>
    <submittedName>
        <fullName evidence="7">TetR family transcriptional regulator</fullName>
    </submittedName>
</protein>
<evidence type="ECO:0000256" key="5">
    <source>
        <dbReference type="PROSITE-ProRule" id="PRU00335"/>
    </source>
</evidence>
<dbReference type="RefSeq" id="WP_203719063.1">
    <property type="nucleotide sequence ID" value="NZ_BONE01000126.1"/>
</dbReference>
<dbReference type="InterPro" id="IPR036271">
    <property type="entry name" value="Tet_transcr_reg_TetR-rel_C_sf"/>
</dbReference>
<dbReference type="InterPro" id="IPR009057">
    <property type="entry name" value="Homeodomain-like_sf"/>
</dbReference>
<dbReference type="InterPro" id="IPR001647">
    <property type="entry name" value="HTH_TetR"/>
</dbReference>
<evidence type="ECO:0000256" key="4">
    <source>
        <dbReference type="ARBA" id="ARBA00023163"/>
    </source>
</evidence>
<dbReference type="PRINTS" id="PR00400">
    <property type="entry name" value="TETREPRESSOR"/>
</dbReference>
<dbReference type="SUPFAM" id="SSF46689">
    <property type="entry name" value="Homeodomain-like"/>
    <property type="match status" value="1"/>
</dbReference>
<evidence type="ECO:0000313" key="7">
    <source>
        <dbReference type="EMBL" id="GIF78234.1"/>
    </source>
</evidence>
<feature type="domain" description="HTH tetR-type" evidence="6">
    <location>
        <begin position="29"/>
        <end position="89"/>
    </location>
</feature>
<dbReference type="PANTHER" id="PTHR30055:SF151">
    <property type="entry name" value="TRANSCRIPTIONAL REGULATORY PROTEIN"/>
    <property type="match status" value="1"/>
</dbReference>
<keyword evidence="2" id="KW-0805">Transcription regulation</keyword>
<accession>A0ABQ4D3Y7</accession>
<organism evidence="7 8">
    <name type="scientific">Asanoa siamensis</name>
    <dbReference type="NCBI Taxonomy" id="926357"/>
    <lineage>
        <taxon>Bacteria</taxon>
        <taxon>Bacillati</taxon>
        <taxon>Actinomycetota</taxon>
        <taxon>Actinomycetes</taxon>
        <taxon>Micromonosporales</taxon>
        <taxon>Micromonosporaceae</taxon>
        <taxon>Asanoa</taxon>
    </lineage>
</organism>
<evidence type="ECO:0000256" key="1">
    <source>
        <dbReference type="ARBA" id="ARBA00022491"/>
    </source>
</evidence>
<evidence type="ECO:0000313" key="8">
    <source>
        <dbReference type="Proteomes" id="UP000604117"/>
    </source>
</evidence>
<keyword evidence="8" id="KW-1185">Reference proteome</keyword>
<evidence type="ECO:0000256" key="3">
    <source>
        <dbReference type="ARBA" id="ARBA00023125"/>
    </source>
</evidence>
<dbReference type="EMBL" id="BONE01000126">
    <property type="protein sequence ID" value="GIF78234.1"/>
    <property type="molecule type" value="Genomic_DNA"/>
</dbReference>
<name>A0ABQ4D3Y7_9ACTN</name>
<dbReference type="SUPFAM" id="SSF48498">
    <property type="entry name" value="Tetracyclin repressor-like, C-terminal domain"/>
    <property type="match status" value="1"/>
</dbReference>
<keyword evidence="3 5" id="KW-0238">DNA-binding</keyword>
<evidence type="ECO:0000256" key="2">
    <source>
        <dbReference type="ARBA" id="ARBA00023015"/>
    </source>
</evidence>
<reference evidence="7 8" key="1">
    <citation type="submission" date="2021-01" db="EMBL/GenBank/DDBJ databases">
        <title>Whole genome shotgun sequence of Asanoa siamensis NBRC 107932.</title>
        <authorList>
            <person name="Komaki H."/>
            <person name="Tamura T."/>
        </authorList>
    </citation>
    <scope>NUCLEOTIDE SEQUENCE [LARGE SCALE GENOMIC DNA]</scope>
    <source>
        <strain evidence="7 8">NBRC 107932</strain>
    </source>
</reference>
<comment type="caution">
    <text evidence="7">The sequence shown here is derived from an EMBL/GenBank/DDBJ whole genome shotgun (WGS) entry which is preliminary data.</text>
</comment>
<dbReference type="Gene3D" id="1.10.357.10">
    <property type="entry name" value="Tetracycline Repressor, domain 2"/>
    <property type="match status" value="1"/>
</dbReference>
<sequence>MAVEHSGTGDPARSMALLWRAADREGRTGLSVDRIVAAAIEIADGDGVAALSMRRVAERLGVGAMSLYTYVPGKGELLDLMIDQVLGETDRGDTPGGWRARLEHVARSNLALYRRHPWLLQVGTSRPPMGPNLIAKYDYELGALDGSGLSDIEIDTALTSVLAYVTGAAQAAVEFAQAPDRSGMTDDAWWAVQAPLLEKVFDPVRFPLAARIGAAAGEAYGLIDTDHAFEFGLQRLLDGIAAFIADHAKP</sequence>
<dbReference type="InterPro" id="IPR004111">
    <property type="entry name" value="Repressor_TetR_C"/>
</dbReference>
<dbReference type="PROSITE" id="PS50977">
    <property type="entry name" value="HTH_TETR_2"/>
    <property type="match status" value="1"/>
</dbReference>
<keyword evidence="1" id="KW-0678">Repressor</keyword>
<evidence type="ECO:0000259" key="6">
    <source>
        <dbReference type="PROSITE" id="PS50977"/>
    </source>
</evidence>
<dbReference type="Proteomes" id="UP000604117">
    <property type="component" value="Unassembled WGS sequence"/>
</dbReference>
<dbReference type="InterPro" id="IPR003012">
    <property type="entry name" value="Tet_transcr_reg_TetR"/>
</dbReference>
<proteinExistence type="predicted"/>
<dbReference type="Pfam" id="PF00440">
    <property type="entry name" value="TetR_N"/>
    <property type="match status" value="1"/>
</dbReference>
<gene>
    <name evidence="7" type="ORF">Asi02nite_77520</name>
</gene>
<feature type="DNA-binding region" description="H-T-H motif" evidence="5">
    <location>
        <begin position="52"/>
        <end position="71"/>
    </location>
</feature>
<dbReference type="InterPro" id="IPR050109">
    <property type="entry name" value="HTH-type_TetR-like_transc_reg"/>
</dbReference>